<name>A0A0J9ENJ0_AJEDA</name>
<reference evidence="3" key="1">
    <citation type="submission" date="2010-03" db="EMBL/GenBank/DDBJ databases">
        <title>Annotation of Blastomyces dermatitidis strain ATCC 18188.</title>
        <authorList>
            <consortium name="The Broad Institute Genome Sequencing Platform"/>
            <consortium name="Broad Institute Genome Sequencing Center for Infectious Disease."/>
            <person name="Cuomo C."/>
            <person name="Klein B."/>
            <person name="Sullivan T."/>
            <person name="Heitman J."/>
            <person name="Young S."/>
            <person name="Zeng Q."/>
            <person name="Gargeya S."/>
            <person name="Alvarado L."/>
            <person name="Berlin A.M."/>
            <person name="Chapman S.B."/>
            <person name="Chen Z."/>
            <person name="Freedman E."/>
            <person name="Gellesch M."/>
            <person name="Goldberg J."/>
            <person name="Griggs A."/>
            <person name="Gujja S."/>
            <person name="Heilman E."/>
            <person name="Heiman D."/>
            <person name="Howarth C."/>
            <person name="Mehta T."/>
            <person name="Neiman D."/>
            <person name="Pearson M."/>
            <person name="Roberts A."/>
            <person name="Saif S."/>
            <person name="Shea T."/>
            <person name="Shenoy N."/>
            <person name="Sisk P."/>
            <person name="Stolte C."/>
            <person name="Sykes S."/>
            <person name="White J."/>
            <person name="Yandava C."/>
            <person name="Haas B."/>
            <person name="Nusbaum C."/>
            <person name="Birren B."/>
        </authorList>
    </citation>
    <scope>NUCLEOTIDE SEQUENCE</scope>
    <source>
        <strain evidence="3">ATCC 18188</strain>
    </source>
</reference>
<dbReference type="InterPro" id="IPR040976">
    <property type="entry name" value="Pkinase_fungal"/>
</dbReference>
<evidence type="ECO:0000313" key="3">
    <source>
        <dbReference type="EMBL" id="KMW66850.1"/>
    </source>
</evidence>
<evidence type="ECO:0000259" key="2">
    <source>
        <dbReference type="Pfam" id="PF17667"/>
    </source>
</evidence>
<dbReference type="OrthoDB" id="4177776at2759"/>
<feature type="region of interest" description="Disordered" evidence="1">
    <location>
        <begin position="432"/>
        <end position="499"/>
    </location>
</feature>
<dbReference type="EMBL" id="GG749411">
    <property type="protein sequence ID" value="KMW66850.1"/>
    <property type="molecule type" value="Genomic_DNA"/>
</dbReference>
<feature type="compositionally biased region" description="Polar residues" evidence="1">
    <location>
        <begin position="450"/>
        <end position="462"/>
    </location>
</feature>
<dbReference type="AlphaFoldDB" id="A0A0J9ENJ0"/>
<gene>
    <name evidence="3" type="ORF">BDDG_11749</name>
</gene>
<organism evidence="3">
    <name type="scientific">Ajellomyces dermatitidis (strain ATCC 18188 / CBS 674.68)</name>
    <name type="common">Blastomyces dermatitidis</name>
    <dbReference type="NCBI Taxonomy" id="653446"/>
    <lineage>
        <taxon>Eukaryota</taxon>
        <taxon>Fungi</taxon>
        <taxon>Dikarya</taxon>
        <taxon>Ascomycota</taxon>
        <taxon>Pezizomycotina</taxon>
        <taxon>Eurotiomycetes</taxon>
        <taxon>Eurotiomycetidae</taxon>
        <taxon>Onygenales</taxon>
        <taxon>Ajellomycetaceae</taxon>
        <taxon>Blastomyces</taxon>
    </lineage>
</organism>
<feature type="region of interest" description="Disordered" evidence="1">
    <location>
        <begin position="107"/>
        <end position="136"/>
    </location>
</feature>
<feature type="domain" description="Fungal-type protein kinase" evidence="2">
    <location>
        <begin position="302"/>
        <end position="579"/>
    </location>
</feature>
<protein>
    <recommendedName>
        <fullName evidence="2">Fungal-type protein kinase domain-containing protein</fullName>
    </recommendedName>
</protein>
<dbReference type="Proteomes" id="UP000007802">
    <property type="component" value="Unassembled WGS sequence"/>
</dbReference>
<evidence type="ECO:0000256" key="1">
    <source>
        <dbReference type="SAM" id="MobiDB-lite"/>
    </source>
</evidence>
<dbReference type="PANTHER" id="PTHR38248">
    <property type="entry name" value="FUNK1 6"/>
    <property type="match status" value="1"/>
</dbReference>
<accession>A0A0J9ENJ0</accession>
<sequence>MAELSSDEIATVEIYPLRNSLDRVRGFLQGAAEKSHGGAADGPDQTYQKAISKALIALMDAKAAYNLRPPISSHDHYRPLVQLIIQKAPDTDIWKAVCNLITTVTHAEKSTPPPRQSLPILQTPRSRNTSSLANSSDLQGDIDRVLREELLEDLHADVPGFYAAYFDDIEGLVSTAQAMFENYKTSDSPLYRENGWKDWPDHADEKTVLEWLTEVINQLVQFAEIHDPSRTVVRRHLAQPAQLVAGSTAKRKLDIGFVDDPHAMLDKRYEWSQILVPGELKNDRKYDIPSGARLDLARYAREDGLQFITVILGFLFMNRRQLGFDPTVVTVDGQRCIEIERDGKKEHLVIDGVILRAHCVAGRATTCWKAHRQGDERILVVKDSWQYLERDEEGELLREAMESGVTNVARYYFHETVQVDGKDDDVRTIRKGLEAPKPKQGSLQVALRRSASNRGRASQSSGIGRKRSSDCVDTVFPPPPSKRTQSTSPMKRPAGSPLNRVHRRVIVQDYGKPIYESSSRVALLVGMEGCIVGYESLYSSARLIQSDISPRNLLINENEDNPSWRSFLIDLDLAIRTKRDGFLGA</sequence>
<proteinExistence type="predicted"/>
<dbReference type="Pfam" id="PF17667">
    <property type="entry name" value="Pkinase_fungal"/>
    <property type="match status" value="1"/>
</dbReference>
<feature type="compositionally biased region" description="Polar residues" evidence="1">
    <location>
        <begin position="119"/>
        <end position="136"/>
    </location>
</feature>
<dbReference type="PANTHER" id="PTHR38248:SF2">
    <property type="entry name" value="FUNK1 11"/>
    <property type="match status" value="1"/>
</dbReference>